<reference evidence="1 2" key="2">
    <citation type="journal article" date="2022" name="Mol. Biol. Evol.">
        <title>Comparative Genomics Reveals Insights into the Divergent Evolution of Astigmatic Mites and Household Pest Adaptations.</title>
        <authorList>
            <person name="Xiong Q."/>
            <person name="Wan A.T."/>
            <person name="Liu X."/>
            <person name="Fung C.S."/>
            <person name="Xiao X."/>
            <person name="Malainual N."/>
            <person name="Hou J."/>
            <person name="Wang L."/>
            <person name="Wang M."/>
            <person name="Yang K.Y."/>
            <person name="Cui Y."/>
            <person name="Leung E.L."/>
            <person name="Nong W."/>
            <person name="Shin S.K."/>
            <person name="Au S.W."/>
            <person name="Jeong K.Y."/>
            <person name="Chew F.T."/>
            <person name="Hui J.H."/>
            <person name="Leung T.F."/>
            <person name="Tungtrongchitr A."/>
            <person name="Zhong N."/>
            <person name="Liu Z."/>
            <person name="Tsui S.K."/>
        </authorList>
    </citation>
    <scope>NUCLEOTIDE SEQUENCE [LARGE SCALE GENOMIC DNA]</scope>
    <source>
        <strain evidence="1">Derp</strain>
    </source>
</reference>
<accession>A0ABQ8JCZ3</accession>
<reference evidence="1 2" key="1">
    <citation type="journal article" date="2018" name="J. Allergy Clin. Immunol.">
        <title>High-quality assembly of Dermatophagoides pteronyssinus genome and transcriptome reveals a wide range of novel allergens.</title>
        <authorList>
            <person name="Liu X.Y."/>
            <person name="Yang K.Y."/>
            <person name="Wang M.Q."/>
            <person name="Kwok J.S."/>
            <person name="Zeng X."/>
            <person name="Yang Z."/>
            <person name="Xiao X.J."/>
            <person name="Lau C.P."/>
            <person name="Li Y."/>
            <person name="Huang Z.M."/>
            <person name="Ba J.G."/>
            <person name="Yim A.K."/>
            <person name="Ouyang C.Y."/>
            <person name="Ngai S.M."/>
            <person name="Chan T.F."/>
            <person name="Leung E.L."/>
            <person name="Liu L."/>
            <person name="Liu Z.G."/>
            <person name="Tsui S.K."/>
        </authorList>
    </citation>
    <scope>NUCLEOTIDE SEQUENCE [LARGE SCALE GENOMIC DNA]</scope>
    <source>
        <strain evidence="1">Derp</strain>
    </source>
</reference>
<organism evidence="1 2">
    <name type="scientific">Dermatophagoides pteronyssinus</name>
    <name type="common">European house dust mite</name>
    <dbReference type="NCBI Taxonomy" id="6956"/>
    <lineage>
        <taxon>Eukaryota</taxon>
        <taxon>Metazoa</taxon>
        <taxon>Ecdysozoa</taxon>
        <taxon>Arthropoda</taxon>
        <taxon>Chelicerata</taxon>
        <taxon>Arachnida</taxon>
        <taxon>Acari</taxon>
        <taxon>Acariformes</taxon>
        <taxon>Sarcoptiformes</taxon>
        <taxon>Astigmata</taxon>
        <taxon>Psoroptidia</taxon>
        <taxon>Analgoidea</taxon>
        <taxon>Pyroglyphidae</taxon>
        <taxon>Dermatophagoidinae</taxon>
        <taxon>Dermatophagoides</taxon>
    </lineage>
</organism>
<dbReference type="Proteomes" id="UP000887458">
    <property type="component" value="Unassembled WGS sequence"/>
</dbReference>
<protein>
    <submittedName>
        <fullName evidence="1">Uncharacterized protein</fullName>
    </submittedName>
</protein>
<evidence type="ECO:0000313" key="1">
    <source>
        <dbReference type="EMBL" id="KAH9420474.1"/>
    </source>
</evidence>
<evidence type="ECO:0000313" key="2">
    <source>
        <dbReference type="Proteomes" id="UP000887458"/>
    </source>
</evidence>
<name>A0ABQ8JCZ3_DERPT</name>
<comment type="caution">
    <text evidence="1">The sequence shown here is derived from an EMBL/GenBank/DDBJ whole genome shotgun (WGS) entry which is preliminary data.</text>
</comment>
<feature type="non-terminal residue" evidence="1">
    <location>
        <position position="1"/>
    </location>
</feature>
<gene>
    <name evidence="1" type="ORF">DERP_000900</name>
</gene>
<feature type="non-terminal residue" evidence="1">
    <location>
        <position position="327"/>
    </location>
</feature>
<keyword evidence="2" id="KW-1185">Reference proteome</keyword>
<sequence>LSRSCLIVRHSFSARCTRLFNSSTVSCNRCERVSVFVDILICCDESLFETALRFKFSTSFFNNSTVDSNSNFANDSSSKRNCISSKRRHISSSASLAIRAFSACNVIKRSSSSSACNATRENSPRSKSRSLTAPVPATTAAVIDLDPGDAPVLLPLVVGDKRDVEPSFDPGPFRLLCVSFGLFNALNGAGEILCKGANKPYFILHSKYRLPATEPSFLPKGSSNSIPAHCPAEKSVSPKKRNVPSFVPELALTNTRSPIPSPLWQSGIGAFVNLCGFTNTPQLFGQLKYLIPDTEPSFLPSGDVNCTPIHLPLANFVSPINLIIPGR</sequence>
<proteinExistence type="predicted"/>
<dbReference type="EMBL" id="NJHN03000047">
    <property type="protein sequence ID" value="KAH9420474.1"/>
    <property type="molecule type" value="Genomic_DNA"/>
</dbReference>